<dbReference type="RefSeq" id="WP_161385383.1">
    <property type="nucleotide sequence ID" value="NZ_ARXX01000099.1"/>
</dbReference>
<dbReference type="InterPro" id="IPR020094">
    <property type="entry name" value="TruA/RsuA/RluB/E/F_N"/>
</dbReference>
<evidence type="ECO:0000256" key="2">
    <source>
        <dbReference type="ARBA" id="ARBA00022694"/>
    </source>
</evidence>
<protein>
    <recommendedName>
        <fullName evidence="4">tRNA pseudouridine synthase A</fullName>
        <ecNumber evidence="4">5.4.99.12</ecNumber>
    </recommendedName>
    <alternativeName>
        <fullName evidence="4">tRNA pseudouridine(38-40) synthase</fullName>
    </alternativeName>
    <alternativeName>
        <fullName evidence="4">tRNA pseudouridylate synthase I</fullName>
    </alternativeName>
    <alternativeName>
        <fullName evidence="4">tRNA-uridine isomerase I</fullName>
    </alternativeName>
</protein>
<dbReference type="Pfam" id="PF01416">
    <property type="entry name" value="PseudoU_synth_1"/>
    <property type="match status" value="2"/>
</dbReference>
<comment type="caution">
    <text evidence="7">The sequence shown here is derived from an EMBL/GenBank/DDBJ whole genome shotgun (WGS) entry which is preliminary data.</text>
</comment>
<organism evidence="7 8">
    <name type="scientific">Alloalcanivorax profundimaris</name>
    <dbReference type="NCBI Taxonomy" id="2735259"/>
    <lineage>
        <taxon>Bacteria</taxon>
        <taxon>Pseudomonadati</taxon>
        <taxon>Pseudomonadota</taxon>
        <taxon>Gammaproteobacteria</taxon>
        <taxon>Oceanospirillales</taxon>
        <taxon>Alcanivoracaceae</taxon>
        <taxon>Alloalcanivorax</taxon>
    </lineage>
</organism>
<dbReference type="PIRSF" id="PIRSF001430">
    <property type="entry name" value="tRNA_psdUrid_synth"/>
    <property type="match status" value="1"/>
</dbReference>
<evidence type="ECO:0000256" key="4">
    <source>
        <dbReference type="HAMAP-Rule" id="MF_00171"/>
    </source>
</evidence>
<sequence length="269" mass="30312">MTRIALAVEYDGSAFHGWQTQQPGVRTVQEEVEKGLSRVADHPVTLICAGRTDAGVHATGQVCHFDSDADRDMKAWVMGGNRFIPDDVAIRWAVPVDDDFHARFSAHRRCYRYVIYNHPRPPALFRRQVTWNHRPLDVDAMARASQHLVGTHDFTSYRSVHCQAKSPVKTLTRFQIHRRGPLIVLEVEANAFLMHMVRNMAGVLMSIGAGHRDPDWARQVLEARDRTQGGVTAPPYGLYLVEIGYPEAFPLPDHPRGPLWLADLDGGHN</sequence>
<dbReference type="SUPFAM" id="SSF55120">
    <property type="entry name" value="Pseudouridine synthase"/>
    <property type="match status" value="1"/>
</dbReference>
<dbReference type="EMBL" id="ARXX01000099">
    <property type="protein sequence ID" value="MBF5058400.1"/>
    <property type="molecule type" value="Genomic_DNA"/>
</dbReference>
<dbReference type="HAMAP" id="MF_00171">
    <property type="entry name" value="TruA"/>
    <property type="match status" value="1"/>
</dbReference>
<feature type="binding site" evidence="4">
    <location>
        <position position="111"/>
    </location>
    <ligand>
        <name>substrate</name>
    </ligand>
</feature>
<feature type="domain" description="Pseudouridine synthase I TruA alpha/beta" evidence="6">
    <location>
        <begin position="144"/>
        <end position="246"/>
    </location>
</feature>
<dbReference type="Gene3D" id="3.30.70.580">
    <property type="entry name" value="Pseudouridine synthase I, catalytic domain, N-terminal subdomain"/>
    <property type="match status" value="1"/>
</dbReference>
<comment type="similarity">
    <text evidence="1 4 5">Belongs to the tRNA pseudouridine synthase TruA family.</text>
</comment>
<comment type="subunit">
    <text evidence="4">Homodimer.</text>
</comment>
<dbReference type="EC" id="5.4.99.12" evidence="4"/>
<keyword evidence="2 4" id="KW-0819">tRNA processing</keyword>
<comment type="function">
    <text evidence="4">Formation of pseudouridine at positions 38, 39 and 40 in the anticodon stem and loop of transfer RNAs.</text>
</comment>
<name>A0ABS0AW85_9GAMM</name>
<keyword evidence="3 4" id="KW-0413">Isomerase</keyword>
<dbReference type="GO" id="GO:0160147">
    <property type="term" value="F:tRNA pseudouridine(38-40) synthase activity"/>
    <property type="evidence" value="ECO:0007669"/>
    <property type="project" value="UniProtKB-EC"/>
</dbReference>
<evidence type="ECO:0000313" key="7">
    <source>
        <dbReference type="EMBL" id="MBF5058400.1"/>
    </source>
</evidence>
<accession>A0ABS0AW85</accession>
<evidence type="ECO:0000256" key="3">
    <source>
        <dbReference type="ARBA" id="ARBA00023235"/>
    </source>
</evidence>
<dbReference type="PANTHER" id="PTHR11142:SF0">
    <property type="entry name" value="TRNA PSEUDOURIDINE SYNTHASE-LIKE 1"/>
    <property type="match status" value="1"/>
</dbReference>
<evidence type="ECO:0000313" key="8">
    <source>
        <dbReference type="Proteomes" id="UP000662703"/>
    </source>
</evidence>
<evidence type="ECO:0000256" key="1">
    <source>
        <dbReference type="ARBA" id="ARBA00009375"/>
    </source>
</evidence>
<dbReference type="InterPro" id="IPR020097">
    <property type="entry name" value="PsdUridine_synth_TruA_a/b_dom"/>
</dbReference>
<dbReference type="InterPro" id="IPR001406">
    <property type="entry name" value="PsdUridine_synth_TruA"/>
</dbReference>
<feature type="active site" description="Nucleophile" evidence="4">
    <location>
        <position position="53"/>
    </location>
</feature>
<dbReference type="Proteomes" id="UP000662703">
    <property type="component" value="Unassembled WGS sequence"/>
</dbReference>
<keyword evidence="8" id="KW-1185">Reference proteome</keyword>
<dbReference type="NCBIfam" id="TIGR00071">
    <property type="entry name" value="hisT_truA"/>
    <property type="match status" value="1"/>
</dbReference>
<dbReference type="InterPro" id="IPR020103">
    <property type="entry name" value="PsdUridine_synth_cat_dom_sf"/>
</dbReference>
<gene>
    <name evidence="4 7" type="primary">truA</name>
    <name evidence="7" type="ORF">Y5W_03694</name>
</gene>
<evidence type="ECO:0000259" key="6">
    <source>
        <dbReference type="Pfam" id="PF01416"/>
    </source>
</evidence>
<comment type="catalytic activity">
    <reaction evidence="4 5">
        <text>uridine(38/39/40) in tRNA = pseudouridine(38/39/40) in tRNA</text>
        <dbReference type="Rhea" id="RHEA:22376"/>
        <dbReference type="Rhea" id="RHEA-COMP:10085"/>
        <dbReference type="Rhea" id="RHEA-COMP:10087"/>
        <dbReference type="ChEBI" id="CHEBI:65314"/>
        <dbReference type="ChEBI" id="CHEBI:65315"/>
        <dbReference type="EC" id="5.4.99.12"/>
    </reaction>
</comment>
<dbReference type="Gene3D" id="3.30.70.660">
    <property type="entry name" value="Pseudouridine synthase I, catalytic domain, C-terminal subdomain"/>
    <property type="match status" value="1"/>
</dbReference>
<comment type="caution">
    <text evidence="4">Lacks conserved residue(s) required for the propagation of feature annotation.</text>
</comment>
<proteinExistence type="inferred from homology"/>
<dbReference type="PANTHER" id="PTHR11142">
    <property type="entry name" value="PSEUDOURIDYLATE SYNTHASE"/>
    <property type="match status" value="1"/>
</dbReference>
<dbReference type="InterPro" id="IPR020095">
    <property type="entry name" value="PsdUridine_synth_TruA_C"/>
</dbReference>
<dbReference type="CDD" id="cd02570">
    <property type="entry name" value="PseudoU_synth_EcTruA"/>
    <property type="match status" value="1"/>
</dbReference>
<reference evidence="7 8" key="1">
    <citation type="submission" date="2012-09" db="EMBL/GenBank/DDBJ databases">
        <title>Genome Sequence of alkane-degrading Bacterium Alcanivorax sp. 521-1.</title>
        <authorList>
            <person name="Lai Q."/>
            <person name="Shao Z."/>
        </authorList>
    </citation>
    <scope>NUCLEOTIDE SEQUENCE [LARGE SCALE GENOMIC DNA]</scope>
    <source>
        <strain evidence="7 8">521-1</strain>
    </source>
</reference>
<feature type="domain" description="Pseudouridine synthase I TruA alpha/beta" evidence="6">
    <location>
        <begin position="7"/>
        <end position="104"/>
    </location>
</feature>
<evidence type="ECO:0000256" key="5">
    <source>
        <dbReference type="RuleBase" id="RU003792"/>
    </source>
</evidence>